<proteinExistence type="predicted"/>
<name>A0A5B9Q672_9BACT</name>
<dbReference type="EMBL" id="CP042913">
    <property type="protein sequence ID" value="QEG32912.1"/>
    <property type="molecule type" value="Genomic_DNA"/>
</dbReference>
<sequence length="137" mass="14626">MTTKLSGILQFLSFLVCVFLVGCGTAHPPVAKVNGKVTYNGQQAIGGRILFLPVGGGKQGIGTIRSDGTFELGTFAKNDGALVGNHQAMIVRAVFDKARDESLAFRRSEGQWIVVEPETVNEFVIELSSGDWVALAN</sequence>
<dbReference type="KEGG" id="bgok:Pr1d_01730"/>
<evidence type="ECO:0000313" key="2">
    <source>
        <dbReference type="Proteomes" id="UP000323917"/>
    </source>
</evidence>
<protein>
    <submittedName>
        <fullName evidence="1">Uncharacterized protein</fullName>
    </submittedName>
</protein>
<gene>
    <name evidence="1" type="ORF">Pr1d_01730</name>
</gene>
<dbReference type="PROSITE" id="PS51257">
    <property type="entry name" value="PROKAR_LIPOPROTEIN"/>
    <property type="match status" value="1"/>
</dbReference>
<dbReference type="RefSeq" id="WP_148071729.1">
    <property type="nucleotide sequence ID" value="NZ_CP042913.1"/>
</dbReference>
<dbReference type="AlphaFoldDB" id="A0A5B9Q672"/>
<keyword evidence="2" id="KW-1185">Reference proteome</keyword>
<dbReference type="OrthoDB" id="287457at2"/>
<dbReference type="Proteomes" id="UP000323917">
    <property type="component" value="Chromosome"/>
</dbReference>
<accession>A0A5B9Q672</accession>
<organism evidence="1 2">
    <name type="scientific">Bythopirellula goksoeyrii</name>
    <dbReference type="NCBI Taxonomy" id="1400387"/>
    <lineage>
        <taxon>Bacteria</taxon>
        <taxon>Pseudomonadati</taxon>
        <taxon>Planctomycetota</taxon>
        <taxon>Planctomycetia</taxon>
        <taxon>Pirellulales</taxon>
        <taxon>Lacipirellulaceae</taxon>
        <taxon>Bythopirellula</taxon>
    </lineage>
</organism>
<reference evidence="1 2" key="1">
    <citation type="submission" date="2019-08" db="EMBL/GenBank/DDBJ databases">
        <title>Deep-cultivation of Planctomycetes and their phenomic and genomic characterization uncovers novel biology.</title>
        <authorList>
            <person name="Wiegand S."/>
            <person name="Jogler M."/>
            <person name="Boedeker C."/>
            <person name="Pinto D."/>
            <person name="Vollmers J."/>
            <person name="Rivas-Marin E."/>
            <person name="Kohn T."/>
            <person name="Peeters S.H."/>
            <person name="Heuer A."/>
            <person name="Rast P."/>
            <person name="Oberbeckmann S."/>
            <person name="Bunk B."/>
            <person name="Jeske O."/>
            <person name="Meyerdierks A."/>
            <person name="Storesund J.E."/>
            <person name="Kallscheuer N."/>
            <person name="Luecker S."/>
            <person name="Lage O.M."/>
            <person name="Pohl T."/>
            <person name="Merkel B.J."/>
            <person name="Hornburger P."/>
            <person name="Mueller R.-W."/>
            <person name="Bruemmer F."/>
            <person name="Labrenz M."/>
            <person name="Spormann A.M."/>
            <person name="Op den Camp H."/>
            <person name="Overmann J."/>
            <person name="Amann R."/>
            <person name="Jetten M.S.M."/>
            <person name="Mascher T."/>
            <person name="Medema M.H."/>
            <person name="Devos D.P."/>
            <person name="Kaster A.-K."/>
            <person name="Ovreas L."/>
            <person name="Rohde M."/>
            <person name="Galperin M.Y."/>
            <person name="Jogler C."/>
        </authorList>
    </citation>
    <scope>NUCLEOTIDE SEQUENCE [LARGE SCALE GENOMIC DNA]</scope>
    <source>
        <strain evidence="1 2">Pr1d</strain>
    </source>
</reference>
<evidence type="ECO:0000313" key="1">
    <source>
        <dbReference type="EMBL" id="QEG32912.1"/>
    </source>
</evidence>